<organism evidence="2 3">
    <name type="scientific">Mycobacterium aquaticum</name>
    <dbReference type="NCBI Taxonomy" id="1927124"/>
    <lineage>
        <taxon>Bacteria</taxon>
        <taxon>Bacillati</taxon>
        <taxon>Actinomycetota</taxon>
        <taxon>Actinomycetes</taxon>
        <taxon>Mycobacteriales</taxon>
        <taxon>Mycobacteriaceae</taxon>
        <taxon>Mycobacterium</taxon>
    </lineage>
</organism>
<comment type="caution">
    <text evidence="2">The sequence shown here is derived from an EMBL/GenBank/DDBJ whole genome shotgun (WGS) entry which is preliminary data.</text>
</comment>
<protein>
    <submittedName>
        <fullName evidence="2">Uncharacterized protein</fullName>
    </submittedName>
</protein>
<dbReference type="Proteomes" id="UP000192448">
    <property type="component" value="Unassembled WGS sequence"/>
</dbReference>
<proteinExistence type="predicted"/>
<feature type="region of interest" description="Disordered" evidence="1">
    <location>
        <begin position="39"/>
        <end position="60"/>
    </location>
</feature>
<dbReference type="EMBL" id="MVHF01000009">
    <property type="protein sequence ID" value="ORA36337.1"/>
    <property type="molecule type" value="Genomic_DNA"/>
</dbReference>
<accession>A0A1X0B1Z7</accession>
<name>A0A1X0B1Z7_9MYCO</name>
<dbReference type="AlphaFoldDB" id="A0A1X0B1Z7"/>
<reference evidence="2 3" key="1">
    <citation type="submission" date="2017-02" db="EMBL/GenBank/DDBJ databases">
        <title>The new phylogeny of genus Mycobacterium.</title>
        <authorList>
            <person name="Tortoli E."/>
            <person name="Trovato A."/>
            <person name="Cirillo D.M."/>
        </authorList>
    </citation>
    <scope>NUCLEOTIDE SEQUENCE [LARGE SCALE GENOMIC DNA]</scope>
    <source>
        <strain evidence="2 3">RW6</strain>
    </source>
</reference>
<evidence type="ECO:0000313" key="2">
    <source>
        <dbReference type="EMBL" id="ORA36337.1"/>
    </source>
</evidence>
<gene>
    <name evidence="2" type="ORF">BST13_12380</name>
</gene>
<feature type="region of interest" description="Disordered" evidence="1">
    <location>
        <begin position="111"/>
        <end position="134"/>
    </location>
</feature>
<evidence type="ECO:0000256" key="1">
    <source>
        <dbReference type="SAM" id="MobiDB-lite"/>
    </source>
</evidence>
<sequence length="134" mass="14167">MFTSTDDPNKYLSTNTESASGPLRYADGVEIWRVELTDHDPRVGDAPGSPAVAQRGPLPGPTDDVFGRWFITGSSSGLWGLVGEAEDVDPAEVRQQCGEAMPDDVGARIAMSTGLHDSPPPHGDPIPGWPGKAQ</sequence>
<evidence type="ECO:0000313" key="3">
    <source>
        <dbReference type="Proteomes" id="UP000192448"/>
    </source>
</evidence>
<feature type="compositionally biased region" description="Pro residues" evidence="1">
    <location>
        <begin position="118"/>
        <end position="128"/>
    </location>
</feature>
<keyword evidence="3" id="KW-1185">Reference proteome</keyword>